<dbReference type="EMBL" id="FLUL01000001">
    <property type="protein sequence ID" value="SBV96407.1"/>
    <property type="molecule type" value="Genomic_DNA"/>
</dbReference>
<protein>
    <recommendedName>
        <fullName evidence="1">Tail specific protease domain-containing protein</fullName>
    </recommendedName>
</protein>
<organism evidence="2">
    <name type="scientific">uncultured Dysgonomonas sp</name>
    <dbReference type="NCBI Taxonomy" id="206096"/>
    <lineage>
        <taxon>Bacteria</taxon>
        <taxon>Pseudomonadati</taxon>
        <taxon>Bacteroidota</taxon>
        <taxon>Bacteroidia</taxon>
        <taxon>Bacteroidales</taxon>
        <taxon>Dysgonomonadaceae</taxon>
        <taxon>Dysgonomonas</taxon>
        <taxon>environmental samples</taxon>
    </lineage>
</organism>
<evidence type="ECO:0000259" key="1">
    <source>
        <dbReference type="SMART" id="SM00245"/>
    </source>
</evidence>
<dbReference type="InterPro" id="IPR005151">
    <property type="entry name" value="Tail-specific_protease"/>
</dbReference>
<dbReference type="SMART" id="SM00245">
    <property type="entry name" value="TSPc"/>
    <property type="match status" value="1"/>
</dbReference>
<dbReference type="Gene3D" id="3.30.750.44">
    <property type="match status" value="1"/>
</dbReference>
<dbReference type="Gene3D" id="3.90.226.10">
    <property type="entry name" value="2-enoyl-CoA Hydratase, Chain A, domain 1"/>
    <property type="match status" value="1"/>
</dbReference>
<dbReference type="SUPFAM" id="SSF52096">
    <property type="entry name" value="ClpP/crotonase"/>
    <property type="match status" value="1"/>
</dbReference>
<sequence length="337" mass="38328">MKYLYIAIFACFFFTSCFKEDKFESSKKGNFEALWQIMDEHYCFFNYKEVDWNEIYNRYSQRINENMDNDALFAVLGEMLAEVQDGHVNLVASHNVARYWKWFEDYPDNFDSKIQKNYLGTDYGIAGGLKYKLLDNNIGYIYYGSFSSGIGEGNINQVLDRFALCDGIILDVRDNGGGLMSNSDRLASHFFNEKTLVGYMRHKTGKGHDDFSKPYEIYVEPTNGVKYQKKVVILTNRSCYSAANDFVNAMRYAPNATIVGDKTGGGSGLPFSSELPNGWSIRFSASPIMDAEMNQLEFGIDPDIKIDMTEADMDKGIDTIIEKGKEIIKSSSENLSF</sequence>
<dbReference type="PROSITE" id="PS51257">
    <property type="entry name" value="PROKAR_LIPOPROTEIN"/>
    <property type="match status" value="1"/>
</dbReference>
<dbReference type="RefSeq" id="WP_296947962.1">
    <property type="nucleotide sequence ID" value="NZ_LT599021.1"/>
</dbReference>
<reference evidence="2" key="1">
    <citation type="submission" date="2016-04" db="EMBL/GenBank/DDBJ databases">
        <authorList>
            <person name="Evans L.H."/>
            <person name="Alamgir A."/>
            <person name="Owens N."/>
            <person name="Weber N.D."/>
            <person name="Virtaneva K."/>
            <person name="Barbian K."/>
            <person name="Babar A."/>
            <person name="Rosenke K."/>
        </authorList>
    </citation>
    <scope>NUCLEOTIDE SEQUENCE</scope>
    <source>
        <strain evidence="2">86-2</strain>
    </source>
</reference>
<feature type="domain" description="Tail specific protease" evidence="1">
    <location>
        <begin position="107"/>
        <end position="307"/>
    </location>
</feature>
<dbReference type="InterPro" id="IPR028204">
    <property type="entry name" value="Tricorn_C1"/>
</dbReference>
<dbReference type="PANTHER" id="PTHR11261">
    <property type="entry name" value="INTERPHOTORECEPTOR RETINOID-BINDING PROTEIN"/>
    <property type="match status" value="1"/>
</dbReference>
<dbReference type="AlphaFoldDB" id="A0A212JAC6"/>
<dbReference type="Pfam" id="PF03572">
    <property type="entry name" value="Peptidase_S41"/>
    <property type="match status" value="1"/>
</dbReference>
<dbReference type="Pfam" id="PF14684">
    <property type="entry name" value="Tricorn_C1"/>
    <property type="match status" value="1"/>
</dbReference>
<name>A0A212JAC6_9BACT</name>
<accession>A0A212JAC6</accession>
<dbReference type="CDD" id="cd07563">
    <property type="entry name" value="Peptidase_S41_IRBP"/>
    <property type="match status" value="1"/>
</dbReference>
<dbReference type="PANTHER" id="PTHR11261:SF3">
    <property type="entry name" value="RETINOL-BINDING PROTEIN 3"/>
    <property type="match status" value="1"/>
</dbReference>
<dbReference type="GO" id="GO:0008236">
    <property type="term" value="F:serine-type peptidase activity"/>
    <property type="evidence" value="ECO:0007669"/>
    <property type="project" value="InterPro"/>
</dbReference>
<dbReference type="InterPro" id="IPR029045">
    <property type="entry name" value="ClpP/crotonase-like_dom_sf"/>
</dbReference>
<proteinExistence type="predicted"/>
<evidence type="ECO:0000313" key="2">
    <source>
        <dbReference type="EMBL" id="SBV96407.1"/>
    </source>
</evidence>
<gene>
    <name evidence="2" type="ORF">KL86DYS2_11088</name>
</gene>
<dbReference type="GO" id="GO:0006508">
    <property type="term" value="P:proteolysis"/>
    <property type="evidence" value="ECO:0007669"/>
    <property type="project" value="InterPro"/>
</dbReference>